<evidence type="ECO:0000313" key="2">
    <source>
        <dbReference type="Proteomes" id="UP000317093"/>
    </source>
</evidence>
<dbReference type="Proteomes" id="UP000317093">
    <property type="component" value="Chromosome"/>
</dbReference>
<organism evidence="1 2">
    <name type="scientific">Kolteria novifilia</name>
    <dbReference type="NCBI Taxonomy" id="2527975"/>
    <lineage>
        <taxon>Bacteria</taxon>
        <taxon>Pseudomonadati</taxon>
        <taxon>Planctomycetota</taxon>
        <taxon>Planctomycetia</taxon>
        <taxon>Kolteriales</taxon>
        <taxon>Kolteriaceae</taxon>
        <taxon>Kolteria</taxon>
    </lineage>
</organism>
<dbReference type="KEGG" id="knv:Pan216_02250"/>
<dbReference type="RefSeq" id="WP_145253605.1">
    <property type="nucleotide sequence ID" value="NZ_CP036279.1"/>
</dbReference>
<dbReference type="AlphaFoldDB" id="A0A518AXE0"/>
<evidence type="ECO:0000313" key="1">
    <source>
        <dbReference type="EMBL" id="QDU59397.1"/>
    </source>
</evidence>
<accession>A0A518AXE0</accession>
<sequence>MTTNQERTVREMSVRQDEKCLSLVLTFEIGTETVVEEIDLGEVAPNDVLPSLRAVVKQLKTSAAQAA</sequence>
<keyword evidence="2" id="KW-1185">Reference proteome</keyword>
<name>A0A518AXE0_9BACT</name>
<gene>
    <name evidence="1" type="ORF">Pan216_02250</name>
</gene>
<dbReference type="EMBL" id="CP036279">
    <property type="protein sequence ID" value="QDU59397.1"/>
    <property type="molecule type" value="Genomic_DNA"/>
</dbReference>
<reference evidence="1 2" key="1">
    <citation type="submission" date="2019-02" db="EMBL/GenBank/DDBJ databases">
        <title>Deep-cultivation of Planctomycetes and their phenomic and genomic characterization uncovers novel biology.</title>
        <authorList>
            <person name="Wiegand S."/>
            <person name="Jogler M."/>
            <person name="Boedeker C."/>
            <person name="Pinto D."/>
            <person name="Vollmers J."/>
            <person name="Rivas-Marin E."/>
            <person name="Kohn T."/>
            <person name="Peeters S.H."/>
            <person name="Heuer A."/>
            <person name="Rast P."/>
            <person name="Oberbeckmann S."/>
            <person name="Bunk B."/>
            <person name="Jeske O."/>
            <person name="Meyerdierks A."/>
            <person name="Storesund J.E."/>
            <person name="Kallscheuer N."/>
            <person name="Luecker S."/>
            <person name="Lage O.M."/>
            <person name="Pohl T."/>
            <person name="Merkel B.J."/>
            <person name="Hornburger P."/>
            <person name="Mueller R.-W."/>
            <person name="Bruemmer F."/>
            <person name="Labrenz M."/>
            <person name="Spormann A.M."/>
            <person name="Op den Camp H."/>
            <person name="Overmann J."/>
            <person name="Amann R."/>
            <person name="Jetten M.S.M."/>
            <person name="Mascher T."/>
            <person name="Medema M.H."/>
            <person name="Devos D.P."/>
            <person name="Kaster A.-K."/>
            <person name="Ovreas L."/>
            <person name="Rohde M."/>
            <person name="Galperin M.Y."/>
            <person name="Jogler C."/>
        </authorList>
    </citation>
    <scope>NUCLEOTIDE SEQUENCE [LARGE SCALE GENOMIC DNA]</scope>
    <source>
        <strain evidence="1 2">Pan216</strain>
    </source>
</reference>
<proteinExistence type="predicted"/>
<protein>
    <submittedName>
        <fullName evidence="1">Uncharacterized protein</fullName>
    </submittedName>
</protein>